<protein>
    <submittedName>
        <fullName evidence="1">Uncharacterized protein</fullName>
    </submittedName>
</protein>
<comment type="caution">
    <text evidence="1">The sequence shown here is derived from an EMBL/GenBank/DDBJ whole genome shotgun (WGS) entry which is preliminary data.</text>
</comment>
<gene>
    <name evidence="1" type="ORF">NPIL_425651</name>
</gene>
<keyword evidence="2" id="KW-1185">Reference proteome</keyword>
<evidence type="ECO:0000313" key="1">
    <source>
        <dbReference type="EMBL" id="GFU06856.1"/>
    </source>
</evidence>
<dbReference type="AlphaFoldDB" id="A0A8X6QCN2"/>
<dbReference type="EMBL" id="BMAW01028313">
    <property type="protein sequence ID" value="GFU06856.1"/>
    <property type="molecule type" value="Genomic_DNA"/>
</dbReference>
<proteinExistence type="predicted"/>
<name>A0A8X6QCN2_NEPPI</name>
<organism evidence="1 2">
    <name type="scientific">Nephila pilipes</name>
    <name type="common">Giant wood spider</name>
    <name type="synonym">Nephila maculata</name>
    <dbReference type="NCBI Taxonomy" id="299642"/>
    <lineage>
        <taxon>Eukaryota</taxon>
        <taxon>Metazoa</taxon>
        <taxon>Ecdysozoa</taxon>
        <taxon>Arthropoda</taxon>
        <taxon>Chelicerata</taxon>
        <taxon>Arachnida</taxon>
        <taxon>Araneae</taxon>
        <taxon>Araneomorphae</taxon>
        <taxon>Entelegynae</taxon>
        <taxon>Araneoidea</taxon>
        <taxon>Nephilidae</taxon>
        <taxon>Nephila</taxon>
    </lineage>
</organism>
<sequence>MLKFRPSLFQQNIFINSYVNKEKPDRMLSSKKIKIKRKRKAFIHFQDEKCANEAVNFEKVIEEQMPMISVLFLIELVTREEFQGQCYR</sequence>
<reference evidence="1" key="1">
    <citation type="submission" date="2020-08" db="EMBL/GenBank/DDBJ databases">
        <title>Multicomponent nature underlies the extraordinary mechanical properties of spider dragline silk.</title>
        <authorList>
            <person name="Kono N."/>
            <person name="Nakamura H."/>
            <person name="Mori M."/>
            <person name="Yoshida Y."/>
            <person name="Ohtoshi R."/>
            <person name="Malay A.D."/>
            <person name="Moran D.A.P."/>
            <person name="Tomita M."/>
            <person name="Numata K."/>
            <person name="Arakawa K."/>
        </authorList>
    </citation>
    <scope>NUCLEOTIDE SEQUENCE</scope>
</reference>
<dbReference type="Proteomes" id="UP000887013">
    <property type="component" value="Unassembled WGS sequence"/>
</dbReference>
<evidence type="ECO:0000313" key="2">
    <source>
        <dbReference type="Proteomes" id="UP000887013"/>
    </source>
</evidence>
<accession>A0A8X6QCN2</accession>